<accession>A0A1I3MW12</accession>
<dbReference type="Gene3D" id="2.40.50.140">
    <property type="entry name" value="Nucleic acid-binding proteins"/>
    <property type="match status" value="1"/>
</dbReference>
<dbReference type="STRING" id="46223.SAMN05421852_103220"/>
<dbReference type="InterPro" id="IPR012340">
    <property type="entry name" value="NA-bd_OB-fold"/>
</dbReference>
<keyword evidence="7 8" id="KW-0030">Aminoacyl-tRNA synthetase</keyword>
<name>A0A1I3MW12_9BACL</name>
<dbReference type="Gene3D" id="3.30.1360.30">
    <property type="entry name" value="GAD-like domain"/>
    <property type="match status" value="1"/>
</dbReference>
<evidence type="ECO:0000256" key="6">
    <source>
        <dbReference type="ARBA" id="ARBA00022917"/>
    </source>
</evidence>
<comment type="catalytic activity">
    <reaction evidence="8">
        <text>tRNA(Asp) + L-aspartate + ATP = L-aspartyl-tRNA(Asp) + AMP + diphosphate</text>
        <dbReference type="Rhea" id="RHEA:19649"/>
        <dbReference type="Rhea" id="RHEA-COMP:9660"/>
        <dbReference type="Rhea" id="RHEA-COMP:9678"/>
        <dbReference type="ChEBI" id="CHEBI:29991"/>
        <dbReference type="ChEBI" id="CHEBI:30616"/>
        <dbReference type="ChEBI" id="CHEBI:33019"/>
        <dbReference type="ChEBI" id="CHEBI:78442"/>
        <dbReference type="ChEBI" id="CHEBI:78516"/>
        <dbReference type="ChEBI" id="CHEBI:456215"/>
        <dbReference type="EC" id="6.1.1.12"/>
    </reaction>
</comment>
<dbReference type="HAMAP" id="MF_00044">
    <property type="entry name" value="Asp_tRNA_synth_type1"/>
    <property type="match status" value="1"/>
</dbReference>
<evidence type="ECO:0000256" key="1">
    <source>
        <dbReference type="ARBA" id="ARBA00006303"/>
    </source>
</evidence>
<dbReference type="SUPFAM" id="SSF50249">
    <property type="entry name" value="Nucleic acid-binding proteins"/>
    <property type="match status" value="1"/>
</dbReference>
<protein>
    <recommendedName>
        <fullName evidence="8">Aspartate--tRNA ligase</fullName>
        <ecNumber evidence="8">6.1.1.12</ecNumber>
    </recommendedName>
    <alternativeName>
        <fullName evidence="8">Aspartyl-tRNA synthetase</fullName>
        <shortName evidence="8">AspRS</shortName>
    </alternativeName>
</protein>
<dbReference type="PROSITE" id="PS50862">
    <property type="entry name" value="AA_TRNA_LIGASE_II"/>
    <property type="match status" value="1"/>
</dbReference>
<comment type="function">
    <text evidence="8">Catalyzes the attachment of L-aspartate to tRNA(Asp) in a two-step reaction: L-aspartate is first activated by ATP to form Asp-AMP and then transferred to the acceptor end of tRNA(Asp).</text>
</comment>
<feature type="binding site" evidence="8">
    <location>
        <begin position="224"/>
        <end position="226"/>
    </location>
    <ligand>
        <name>ATP</name>
        <dbReference type="ChEBI" id="CHEBI:30616"/>
    </ligand>
</feature>
<gene>
    <name evidence="8" type="primary">aspS</name>
    <name evidence="10" type="ORF">SAMN05421852_103220</name>
</gene>
<dbReference type="InterPro" id="IPR002312">
    <property type="entry name" value="Asp/Asn-tRNA-synth_IIb"/>
</dbReference>
<dbReference type="InterPro" id="IPR004115">
    <property type="entry name" value="GAD-like_sf"/>
</dbReference>
<feature type="binding site" evidence="8">
    <location>
        <position position="451"/>
    </location>
    <ligand>
        <name>L-aspartate</name>
        <dbReference type="ChEBI" id="CHEBI:29991"/>
    </ligand>
</feature>
<reference evidence="10 11" key="1">
    <citation type="submission" date="2016-10" db="EMBL/GenBank/DDBJ databases">
        <authorList>
            <person name="de Groot N.N."/>
        </authorList>
    </citation>
    <scope>NUCLEOTIDE SEQUENCE [LARGE SCALE GENOMIC DNA]</scope>
    <source>
        <strain evidence="10 11">DSM 44778</strain>
    </source>
</reference>
<feature type="region of interest" description="Aspartate" evidence="8">
    <location>
        <begin position="202"/>
        <end position="205"/>
    </location>
</feature>
<dbReference type="NCBIfam" id="TIGR00459">
    <property type="entry name" value="aspS_bact"/>
    <property type="match status" value="1"/>
</dbReference>
<evidence type="ECO:0000256" key="3">
    <source>
        <dbReference type="ARBA" id="ARBA00022598"/>
    </source>
</evidence>
<dbReference type="GO" id="GO:0004815">
    <property type="term" value="F:aspartate-tRNA ligase activity"/>
    <property type="evidence" value="ECO:0007669"/>
    <property type="project" value="UniProtKB-UniRule"/>
</dbReference>
<feature type="binding site" evidence="8">
    <location>
        <position position="178"/>
    </location>
    <ligand>
        <name>L-aspartate</name>
        <dbReference type="ChEBI" id="CHEBI:29991"/>
    </ligand>
</feature>
<dbReference type="InterPro" id="IPR047090">
    <property type="entry name" value="AspRS_core"/>
</dbReference>
<keyword evidence="2 8" id="KW-0963">Cytoplasm</keyword>
<dbReference type="InterPro" id="IPR047089">
    <property type="entry name" value="Asp-tRNA-ligase_1_N"/>
</dbReference>
<keyword evidence="11" id="KW-1185">Reference proteome</keyword>
<feature type="domain" description="Aminoacyl-transfer RNA synthetases class-II family profile" evidence="9">
    <location>
        <begin position="147"/>
        <end position="558"/>
    </location>
</feature>
<organism evidence="10 11">
    <name type="scientific">Thermoflavimicrobium dichotomicum</name>
    <dbReference type="NCBI Taxonomy" id="46223"/>
    <lineage>
        <taxon>Bacteria</taxon>
        <taxon>Bacillati</taxon>
        <taxon>Bacillota</taxon>
        <taxon>Bacilli</taxon>
        <taxon>Bacillales</taxon>
        <taxon>Thermoactinomycetaceae</taxon>
        <taxon>Thermoflavimicrobium</taxon>
    </lineage>
</organism>
<feature type="binding site" evidence="8">
    <location>
        <position position="224"/>
    </location>
    <ligand>
        <name>L-aspartate</name>
        <dbReference type="ChEBI" id="CHEBI:29991"/>
    </ligand>
</feature>
<dbReference type="CDD" id="cd00777">
    <property type="entry name" value="AspRS_core"/>
    <property type="match status" value="1"/>
</dbReference>
<comment type="subunit">
    <text evidence="8">Homodimer.</text>
</comment>
<dbReference type="GO" id="GO:0140096">
    <property type="term" value="F:catalytic activity, acting on a protein"/>
    <property type="evidence" value="ECO:0007669"/>
    <property type="project" value="UniProtKB-ARBA"/>
</dbReference>
<dbReference type="AlphaFoldDB" id="A0A1I3MW12"/>
<evidence type="ECO:0000313" key="10">
    <source>
        <dbReference type="EMBL" id="SFJ00980.1"/>
    </source>
</evidence>
<dbReference type="PANTHER" id="PTHR22594:SF5">
    <property type="entry name" value="ASPARTATE--TRNA LIGASE, MITOCHONDRIAL"/>
    <property type="match status" value="1"/>
</dbReference>
<dbReference type="InterPro" id="IPR004365">
    <property type="entry name" value="NA-bd_OB_tRNA"/>
</dbReference>
<keyword evidence="5 8" id="KW-0067">ATP-binding</keyword>
<dbReference type="SUPFAM" id="SSF55681">
    <property type="entry name" value="Class II aaRS and biotin synthetases"/>
    <property type="match status" value="1"/>
</dbReference>
<dbReference type="InterPro" id="IPR004364">
    <property type="entry name" value="Aa-tRNA-synt_II"/>
</dbReference>
<dbReference type="EC" id="6.1.1.12" evidence="8"/>
<dbReference type="InterPro" id="IPR045864">
    <property type="entry name" value="aa-tRNA-synth_II/BPL/LPL"/>
</dbReference>
<comment type="similarity">
    <text evidence="1 8">Belongs to the class-II aminoacyl-tRNA synthetase family. Type 1 subfamily.</text>
</comment>
<dbReference type="SUPFAM" id="SSF55261">
    <property type="entry name" value="GAD domain-like"/>
    <property type="match status" value="1"/>
</dbReference>
<dbReference type="Gene3D" id="3.30.930.10">
    <property type="entry name" value="Bira Bifunctional Protein, Domain 2"/>
    <property type="match status" value="1"/>
</dbReference>
<evidence type="ECO:0000256" key="7">
    <source>
        <dbReference type="ARBA" id="ARBA00023146"/>
    </source>
</evidence>
<feature type="binding site" evidence="8">
    <location>
        <position position="233"/>
    </location>
    <ligand>
        <name>ATP</name>
        <dbReference type="ChEBI" id="CHEBI:30616"/>
    </ligand>
</feature>
<keyword evidence="4 8" id="KW-0547">Nucleotide-binding</keyword>
<feature type="binding site" evidence="8">
    <location>
        <begin position="537"/>
        <end position="540"/>
    </location>
    <ligand>
        <name>ATP</name>
        <dbReference type="ChEBI" id="CHEBI:30616"/>
    </ligand>
</feature>
<keyword evidence="3 8" id="KW-0436">Ligase</keyword>
<proteinExistence type="inferred from homology"/>
<dbReference type="InterPro" id="IPR004524">
    <property type="entry name" value="Asp-tRNA-ligase_1"/>
</dbReference>
<dbReference type="NCBIfam" id="NF001750">
    <property type="entry name" value="PRK00476.1"/>
    <property type="match status" value="1"/>
</dbReference>
<feature type="binding site" evidence="8">
    <location>
        <position position="492"/>
    </location>
    <ligand>
        <name>L-aspartate</name>
        <dbReference type="ChEBI" id="CHEBI:29991"/>
    </ligand>
</feature>
<evidence type="ECO:0000256" key="8">
    <source>
        <dbReference type="HAMAP-Rule" id="MF_00044"/>
    </source>
</evidence>
<dbReference type="InterPro" id="IPR006195">
    <property type="entry name" value="aa-tRNA-synth_II"/>
</dbReference>
<dbReference type="Pfam" id="PF01336">
    <property type="entry name" value="tRNA_anti-codon"/>
    <property type="match status" value="1"/>
</dbReference>
<evidence type="ECO:0000256" key="2">
    <source>
        <dbReference type="ARBA" id="ARBA00022490"/>
    </source>
</evidence>
<comment type="caution">
    <text evidence="8">Lacks conserved residue(s) required for the propagation of feature annotation.</text>
</comment>
<dbReference type="GO" id="GO:0016740">
    <property type="term" value="F:transferase activity"/>
    <property type="evidence" value="ECO:0007669"/>
    <property type="project" value="UniProtKB-ARBA"/>
</dbReference>
<comment type="subcellular location">
    <subcellularLocation>
        <location evidence="8">Cytoplasm</location>
    </subcellularLocation>
</comment>
<dbReference type="GO" id="GO:0005524">
    <property type="term" value="F:ATP binding"/>
    <property type="evidence" value="ECO:0007669"/>
    <property type="project" value="UniProtKB-UniRule"/>
</dbReference>
<evidence type="ECO:0000313" key="11">
    <source>
        <dbReference type="Proteomes" id="UP000199545"/>
    </source>
</evidence>
<evidence type="ECO:0000256" key="5">
    <source>
        <dbReference type="ARBA" id="ARBA00022840"/>
    </source>
</evidence>
<feature type="binding site" evidence="8">
    <location>
        <position position="485"/>
    </location>
    <ligand>
        <name>ATP</name>
        <dbReference type="ChEBI" id="CHEBI:30616"/>
    </ligand>
</feature>
<dbReference type="EMBL" id="FORR01000003">
    <property type="protein sequence ID" value="SFJ00980.1"/>
    <property type="molecule type" value="Genomic_DNA"/>
</dbReference>
<dbReference type="Pfam" id="PF02938">
    <property type="entry name" value="GAD"/>
    <property type="match status" value="1"/>
</dbReference>
<dbReference type="Pfam" id="PF00152">
    <property type="entry name" value="tRNA-synt_2"/>
    <property type="match status" value="1"/>
</dbReference>
<dbReference type="OrthoDB" id="9802326at2"/>
<dbReference type="RefSeq" id="WP_093228608.1">
    <property type="nucleotide sequence ID" value="NZ_FORR01000003.1"/>
</dbReference>
<dbReference type="InterPro" id="IPR029351">
    <property type="entry name" value="GAD_dom"/>
</dbReference>
<sequence length="589" mass="66856">MESVYRTHFATDCTKELVGQTVTLNGWVQKNRDLGGLLFIDLRDRSGIIQVVFDPDVSPEALEIASKIGREYVIAVTGKVVARAPENVNPKIPTGEIEIQADQIHIFNPAKTPPFPIEDRTDVDEAVRLKHRYLDLRRPKMQETMMIRHKAMQSIRRFLDQHGFIEMETPILTRSTPEGARDYLVPSRVNKGSFYALPQSPQLFKQLFMVAGMERYFQFARCFRDEDLRADRQPEFTQVDIEASFIPREQFLSMMEELMKTLFKEVIQVDIPTPFPRLTYQEAMEKYGSDKPDLRFGMELINLSQILRDTSFKVFASVIAGGGQVKAINVKGCANWSRKEIDNWGKVAESLGAKGLAWLAFKEEGVKGSVAKFLSESEIEAIRREAKAETGDLLFFVADRPEVVADVLGELRLRLGNHLGLIDPNVYRFAWITEFPLLEYDAEDGRYYAKHHPFTAPVEEDIPLLETNPDQVRAHAYDMVLNGYEIGGGSSRIFRREIQELMFKTLGISQEEAKEKFGFLLEAFEYGAPPHGGIALGFDRIVMLLAGRQNLRECIAFPKTNSASCLMTEAPSPVDRKQLDELGLSVKNE</sequence>
<dbReference type="GO" id="GO:0005737">
    <property type="term" value="C:cytoplasm"/>
    <property type="evidence" value="ECO:0007669"/>
    <property type="project" value="UniProtKB-SubCell"/>
</dbReference>
<dbReference type="Proteomes" id="UP000199545">
    <property type="component" value="Unassembled WGS sequence"/>
</dbReference>
<dbReference type="GO" id="GO:0006422">
    <property type="term" value="P:aspartyl-tRNA aminoacylation"/>
    <property type="evidence" value="ECO:0007669"/>
    <property type="project" value="UniProtKB-UniRule"/>
</dbReference>
<evidence type="ECO:0000259" key="9">
    <source>
        <dbReference type="PROSITE" id="PS50862"/>
    </source>
</evidence>
<dbReference type="GO" id="GO:0003676">
    <property type="term" value="F:nucleic acid binding"/>
    <property type="evidence" value="ECO:0007669"/>
    <property type="project" value="InterPro"/>
</dbReference>
<dbReference type="CDD" id="cd04317">
    <property type="entry name" value="EcAspRS_like_N"/>
    <property type="match status" value="1"/>
</dbReference>
<evidence type="ECO:0000256" key="4">
    <source>
        <dbReference type="ARBA" id="ARBA00022741"/>
    </source>
</evidence>
<keyword evidence="6 8" id="KW-0648">Protein biosynthesis</keyword>
<dbReference type="PANTHER" id="PTHR22594">
    <property type="entry name" value="ASPARTYL/LYSYL-TRNA SYNTHETASE"/>
    <property type="match status" value="1"/>
</dbReference>
<dbReference type="PRINTS" id="PR01042">
    <property type="entry name" value="TRNASYNTHASP"/>
</dbReference>